<dbReference type="EC" id="1.1.1.42" evidence="5"/>
<keyword evidence="6" id="KW-0816">Tricarboxylic acid cycle</keyword>
<evidence type="ECO:0000256" key="5">
    <source>
        <dbReference type="ARBA" id="ARBA00013013"/>
    </source>
</evidence>
<dbReference type="HOGENOM" id="CLU_656047_0_0_1"/>
<evidence type="ECO:0000256" key="9">
    <source>
        <dbReference type="ARBA" id="ARBA00022857"/>
    </source>
</evidence>
<evidence type="ECO:0000313" key="14">
    <source>
        <dbReference type="Proteomes" id="UP000001593"/>
    </source>
</evidence>
<dbReference type="InterPro" id="IPR024084">
    <property type="entry name" value="IsoPropMal-DH-like_dom"/>
</dbReference>
<dbReference type="InterPro" id="IPR058634">
    <property type="entry name" value="AaeA-lik-b-barrel"/>
</dbReference>
<evidence type="ECO:0000256" key="6">
    <source>
        <dbReference type="ARBA" id="ARBA00022532"/>
    </source>
</evidence>
<dbReference type="AlphaFoldDB" id="A7T3D9"/>
<dbReference type="GO" id="GO:0006099">
    <property type="term" value="P:tricarboxylic acid cycle"/>
    <property type="evidence" value="ECO:0000318"/>
    <property type="project" value="GO_Central"/>
</dbReference>
<dbReference type="InterPro" id="IPR004439">
    <property type="entry name" value="Isocitrate_DH_NADP_dimer_prok"/>
</dbReference>
<evidence type="ECO:0000256" key="1">
    <source>
        <dbReference type="ARBA" id="ARBA00001936"/>
    </source>
</evidence>
<sequence length="419" mass="45636">MGYQKIQVPATGDKITVNADTSLNVPNNPIIPFIEGDGIGIDISPVMIKVVDAAVQKAYGGERKISWMEVYAGEKATQVYDQDTWLPQETLDAVKDYVVSIKGPLTTPVGGGIRSLNVALRQQLDLYVCLRPVRWFEGVPSPVKKPGDVDMTIFRENSEDIYAGIEWKAGSPEATKVIKFLKEEMGVTKIRFDQDCGIGVKPVSKEGTKRLARKALHSAEAAVVKAQADLQRARQELGPTGMDNPQFKQALAQLEKARLDLVRTEITAPADGVITNLQLAVGQVISASQPALTFIDTGTVWVSAAFKENSLEHVQADDTAELVFDVLPGRIFNARVESVGWGVATEGTSSSALPSVRNESGWVRDPQRFPVRLVVMEPYPKGLRYGSQVTVVIYTGDNPLANIFGVITARLVALLTYVN</sequence>
<evidence type="ECO:0000256" key="11">
    <source>
        <dbReference type="ARBA" id="ARBA00023211"/>
    </source>
</evidence>
<dbReference type="Pfam" id="PF25963">
    <property type="entry name" value="Beta-barrel_AAEA"/>
    <property type="match status" value="1"/>
</dbReference>
<evidence type="ECO:0000256" key="3">
    <source>
        <dbReference type="ARBA" id="ARBA00007769"/>
    </source>
</evidence>
<comment type="similarity">
    <text evidence="3">Belongs to the isocitrate and isopropylmalate dehydrogenases family.</text>
</comment>
<accession>A7T3D9</accession>
<comment type="subunit">
    <text evidence="4">Homodimer.</text>
</comment>
<dbReference type="GO" id="GO:0046872">
    <property type="term" value="F:metal ion binding"/>
    <property type="evidence" value="ECO:0007669"/>
    <property type="project" value="UniProtKB-KW"/>
</dbReference>
<dbReference type="Gene3D" id="2.40.30.170">
    <property type="match status" value="1"/>
</dbReference>
<evidence type="ECO:0000256" key="8">
    <source>
        <dbReference type="ARBA" id="ARBA00022842"/>
    </source>
</evidence>
<dbReference type="SUPFAM" id="SSF53659">
    <property type="entry name" value="Isocitrate/Isopropylmalate dehydrogenase-like"/>
    <property type="match status" value="1"/>
</dbReference>
<evidence type="ECO:0000256" key="4">
    <source>
        <dbReference type="ARBA" id="ARBA00011738"/>
    </source>
</evidence>
<evidence type="ECO:0000256" key="2">
    <source>
        <dbReference type="ARBA" id="ARBA00001946"/>
    </source>
</evidence>
<comment type="cofactor">
    <cofactor evidence="1">
        <name>Mn(2+)</name>
        <dbReference type="ChEBI" id="CHEBI:29035"/>
    </cofactor>
</comment>
<keyword evidence="14" id="KW-1185">Reference proteome</keyword>
<dbReference type="PANTHER" id="PTHR43504">
    <property type="entry name" value="ISOCITRATE DEHYDROGENASE [NADP]"/>
    <property type="match status" value="1"/>
</dbReference>
<dbReference type="Proteomes" id="UP000001593">
    <property type="component" value="Unassembled WGS sequence"/>
</dbReference>
<evidence type="ECO:0000256" key="7">
    <source>
        <dbReference type="ARBA" id="ARBA00022723"/>
    </source>
</evidence>
<dbReference type="SUPFAM" id="SSF111369">
    <property type="entry name" value="HlyD-like secretion proteins"/>
    <property type="match status" value="1"/>
</dbReference>
<dbReference type="Pfam" id="PF00180">
    <property type="entry name" value="Iso_dh"/>
    <property type="match status" value="1"/>
</dbReference>
<keyword evidence="7" id="KW-0479">Metal-binding</keyword>
<dbReference type="GO" id="GO:0004450">
    <property type="term" value="F:isocitrate dehydrogenase (NADP+) activity"/>
    <property type="evidence" value="ECO:0000318"/>
    <property type="project" value="GO_Central"/>
</dbReference>
<dbReference type="EMBL" id="DS470483">
    <property type="protein sequence ID" value="EDO29526.1"/>
    <property type="molecule type" value="Genomic_DNA"/>
</dbReference>
<dbReference type="PANTHER" id="PTHR43504:SF1">
    <property type="entry name" value="ISOCITRATE DEHYDROGENASE [NADP]"/>
    <property type="match status" value="1"/>
</dbReference>
<gene>
    <name evidence="13" type="ORF">NEMVEDRAFT_v1g221772</name>
</gene>
<proteinExistence type="inferred from homology"/>
<dbReference type="SMART" id="SM01329">
    <property type="entry name" value="Iso_dh"/>
    <property type="match status" value="1"/>
</dbReference>
<dbReference type="STRING" id="45351.A7T3D9"/>
<reference evidence="13 14" key="1">
    <citation type="journal article" date="2007" name="Science">
        <title>Sea anemone genome reveals ancestral eumetazoan gene repertoire and genomic organization.</title>
        <authorList>
            <person name="Putnam N.H."/>
            <person name="Srivastava M."/>
            <person name="Hellsten U."/>
            <person name="Dirks B."/>
            <person name="Chapman J."/>
            <person name="Salamov A."/>
            <person name="Terry A."/>
            <person name="Shapiro H."/>
            <person name="Lindquist E."/>
            <person name="Kapitonov V.V."/>
            <person name="Jurka J."/>
            <person name="Genikhovich G."/>
            <person name="Grigoriev I.V."/>
            <person name="Lucas S.M."/>
            <person name="Steele R.E."/>
            <person name="Finnerty J.R."/>
            <person name="Technau U."/>
            <person name="Martindale M.Q."/>
            <person name="Rokhsar D.S."/>
        </authorList>
    </citation>
    <scope>NUCLEOTIDE SEQUENCE [LARGE SCALE GENOMIC DNA]</scope>
    <source>
        <strain evidence="14">CH2 X CH6</strain>
    </source>
</reference>
<organism evidence="13 14">
    <name type="scientific">Nematostella vectensis</name>
    <name type="common">Starlet sea anemone</name>
    <dbReference type="NCBI Taxonomy" id="45351"/>
    <lineage>
        <taxon>Eukaryota</taxon>
        <taxon>Metazoa</taxon>
        <taxon>Cnidaria</taxon>
        <taxon>Anthozoa</taxon>
        <taxon>Hexacorallia</taxon>
        <taxon>Actiniaria</taxon>
        <taxon>Edwardsiidae</taxon>
        <taxon>Nematostella</taxon>
    </lineage>
</organism>
<keyword evidence="11" id="KW-0464">Manganese</keyword>
<comment type="cofactor">
    <cofactor evidence="2">
        <name>Mg(2+)</name>
        <dbReference type="ChEBI" id="CHEBI:18420"/>
    </cofactor>
</comment>
<evidence type="ECO:0000313" key="13">
    <source>
        <dbReference type="EMBL" id="EDO29526.1"/>
    </source>
</evidence>
<dbReference type="PhylomeDB" id="A7T3D9"/>
<keyword evidence="10" id="KW-0560">Oxidoreductase</keyword>
<name>A7T3D9_NEMVE</name>
<keyword evidence="8" id="KW-0460">Magnesium</keyword>
<keyword evidence="9" id="KW-0521">NADP</keyword>
<dbReference type="Gene3D" id="3.40.718.10">
    <property type="entry name" value="Isopropylmalate Dehydrogenase"/>
    <property type="match status" value="1"/>
</dbReference>
<protein>
    <recommendedName>
        <fullName evidence="5">isocitrate dehydrogenase (NADP(+))</fullName>
        <ecNumber evidence="5">1.1.1.42</ecNumber>
    </recommendedName>
</protein>
<dbReference type="eggNOG" id="KOG0785">
    <property type="taxonomic scope" value="Eukaryota"/>
</dbReference>
<evidence type="ECO:0000256" key="10">
    <source>
        <dbReference type="ARBA" id="ARBA00023002"/>
    </source>
</evidence>
<evidence type="ECO:0000259" key="12">
    <source>
        <dbReference type="SMART" id="SM01329"/>
    </source>
</evidence>
<dbReference type="InParanoid" id="A7T3D9"/>
<feature type="domain" description="Isopropylmalate dehydrogenase-like" evidence="12">
    <location>
        <begin position="30"/>
        <end position="393"/>
    </location>
</feature>